<proteinExistence type="inferred from homology"/>
<feature type="chain" id="PRO_5013057115" evidence="3">
    <location>
        <begin position="22"/>
        <end position="397"/>
    </location>
</feature>
<evidence type="ECO:0000256" key="2">
    <source>
        <dbReference type="ARBA" id="ARBA00022729"/>
    </source>
</evidence>
<keyword evidence="2 3" id="KW-0732">Signal</keyword>
<feature type="domain" description="Leucine-binding protein" evidence="4">
    <location>
        <begin position="22"/>
        <end position="361"/>
    </location>
</feature>
<dbReference type="EMBL" id="NEVQ01000021">
    <property type="protein sequence ID" value="OZI52493.1"/>
    <property type="molecule type" value="Genomic_DNA"/>
</dbReference>
<reference evidence="5 6" key="1">
    <citation type="submission" date="2017-05" db="EMBL/GenBank/DDBJ databases">
        <title>Complete and WGS of Bordetella genogroups.</title>
        <authorList>
            <person name="Spilker T."/>
            <person name="LiPuma J."/>
        </authorList>
    </citation>
    <scope>NUCLEOTIDE SEQUENCE [LARGE SCALE GENOMIC DNA]</scope>
    <source>
        <strain evidence="5 6">AU9919</strain>
    </source>
</reference>
<evidence type="ECO:0000256" key="1">
    <source>
        <dbReference type="ARBA" id="ARBA00010062"/>
    </source>
</evidence>
<comment type="similarity">
    <text evidence="1">Belongs to the leucine-binding protein family.</text>
</comment>
<comment type="caution">
    <text evidence="5">The sequence shown here is derived from an EMBL/GenBank/DDBJ whole genome shotgun (WGS) entry which is preliminary data.</text>
</comment>
<organism evidence="5 6">
    <name type="scientific">Bordetella genomosp. 4</name>
    <dbReference type="NCBI Taxonomy" id="463044"/>
    <lineage>
        <taxon>Bacteria</taxon>
        <taxon>Pseudomonadati</taxon>
        <taxon>Pseudomonadota</taxon>
        <taxon>Betaproteobacteria</taxon>
        <taxon>Burkholderiales</taxon>
        <taxon>Alcaligenaceae</taxon>
        <taxon>Bordetella</taxon>
    </lineage>
</organism>
<dbReference type="PANTHER" id="PTHR30483">
    <property type="entry name" value="LEUCINE-SPECIFIC-BINDING PROTEIN"/>
    <property type="match status" value="1"/>
</dbReference>
<accession>A0A261TV11</accession>
<sequence>MLALSGLMFYCAAAWSAPAQAPVKIGVLTDMSSVYSNIGGSGLVEAARMAVADFGGQVLGKPIELVYIDGQNKVDVSSAAARRWFDQDGVDMITDLPTSATALAVSEVGREKKKIIMVTSASTSDLTGKACSPYTVHWTYDTYALASGTGAEVTRQGGKQWYFITADYAFGNALQADASAVIERGGGKVVGAVRSPLNSPDFSSYLLQAQASNAGIVGLALGGGDLINAIKQAAEFGVGRGDSKQRLVALLAFFSDVKSIGLELGQGLLLTEAFYWDQSDATRQWSQRFQDKVGRKPTMTQAGTYGAVMHYLKAVQAAGTKDSDAVMAKMRETPINDFMTRDGKLRTDGRVVRDMYLFQVKTPAESKNEWDLYKQIGVIPGDVAFRPLNQGACPLAK</sequence>
<dbReference type="Pfam" id="PF13458">
    <property type="entry name" value="Peripla_BP_6"/>
    <property type="match status" value="1"/>
</dbReference>
<dbReference type="CDD" id="cd06327">
    <property type="entry name" value="PBP1_SBP-like"/>
    <property type="match status" value="1"/>
</dbReference>
<protein>
    <submittedName>
        <fullName evidence="5">ABC transporter permease</fullName>
    </submittedName>
</protein>
<dbReference type="AlphaFoldDB" id="A0A261TV11"/>
<dbReference type="Proteomes" id="UP000216885">
    <property type="component" value="Unassembled WGS sequence"/>
</dbReference>
<keyword evidence="6" id="KW-1185">Reference proteome</keyword>
<dbReference type="InterPro" id="IPR051010">
    <property type="entry name" value="BCAA_transport"/>
</dbReference>
<evidence type="ECO:0000313" key="5">
    <source>
        <dbReference type="EMBL" id="OZI52493.1"/>
    </source>
</evidence>
<name>A0A261TV11_9BORD</name>
<gene>
    <name evidence="5" type="ORF">CAL20_21030</name>
</gene>
<evidence type="ECO:0000256" key="3">
    <source>
        <dbReference type="SAM" id="SignalP"/>
    </source>
</evidence>
<dbReference type="PANTHER" id="PTHR30483:SF6">
    <property type="entry name" value="PERIPLASMIC BINDING PROTEIN OF ABC TRANSPORTER FOR NATURAL AMINO ACIDS"/>
    <property type="match status" value="1"/>
</dbReference>
<dbReference type="SUPFAM" id="SSF53822">
    <property type="entry name" value="Periplasmic binding protein-like I"/>
    <property type="match status" value="1"/>
</dbReference>
<feature type="signal peptide" evidence="3">
    <location>
        <begin position="1"/>
        <end position="21"/>
    </location>
</feature>
<evidence type="ECO:0000259" key="4">
    <source>
        <dbReference type="Pfam" id="PF13458"/>
    </source>
</evidence>
<evidence type="ECO:0000313" key="6">
    <source>
        <dbReference type="Proteomes" id="UP000216885"/>
    </source>
</evidence>
<dbReference type="InterPro" id="IPR028082">
    <property type="entry name" value="Peripla_BP_I"/>
</dbReference>
<dbReference type="InterPro" id="IPR028081">
    <property type="entry name" value="Leu-bd"/>
</dbReference>
<dbReference type="Gene3D" id="3.40.50.2300">
    <property type="match status" value="2"/>
</dbReference>